<accession>A0ABQ8FLK3</accession>
<gene>
    <name evidence="6" type="ORF">BASA50_002395</name>
</gene>
<dbReference type="InterPro" id="IPR052604">
    <property type="entry name" value="Mito_Tim_assembly_helper"/>
</dbReference>
<keyword evidence="1" id="KW-0479">Metal-binding</keyword>
<feature type="domain" description="CHY-type" evidence="5">
    <location>
        <begin position="1"/>
        <end position="75"/>
    </location>
</feature>
<keyword evidence="3" id="KW-0862">Zinc</keyword>
<protein>
    <recommendedName>
        <fullName evidence="5">CHY-type domain-containing protein</fullName>
    </recommendedName>
</protein>
<evidence type="ECO:0000313" key="7">
    <source>
        <dbReference type="Proteomes" id="UP001648503"/>
    </source>
</evidence>
<sequence>MLDNLGKHILNAQVSVRSPCCKKWFDCPECHEETSDHELRKTKEMIFACKKCRKTFRKDLSEFDDTDEYCPHCDNKYIIDAKTPQMALGIQGDDPRMILDYRNKQIELIEADLMADRLG</sequence>
<dbReference type="PANTHER" id="PTHR28082">
    <property type="entry name" value="ZINC FINGER PROTEIN"/>
    <property type="match status" value="1"/>
</dbReference>
<proteinExistence type="predicted"/>
<organism evidence="6 7">
    <name type="scientific">Batrachochytrium salamandrivorans</name>
    <dbReference type="NCBI Taxonomy" id="1357716"/>
    <lineage>
        <taxon>Eukaryota</taxon>
        <taxon>Fungi</taxon>
        <taxon>Fungi incertae sedis</taxon>
        <taxon>Chytridiomycota</taxon>
        <taxon>Chytridiomycota incertae sedis</taxon>
        <taxon>Chytridiomycetes</taxon>
        <taxon>Rhizophydiales</taxon>
        <taxon>Rhizophydiales incertae sedis</taxon>
        <taxon>Batrachochytrium</taxon>
    </lineage>
</organism>
<reference evidence="6 7" key="1">
    <citation type="submission" date="2021-02" db="EMBL/GenBank/DDBJ databases">
        <title>Variation within the Batrachochytrium salamandrivorans European outbreak.</title>
        <authorList>
            <person name="Kelly M."/>
            <person name="Pasmans F."/>
            <person name="Shea T.P."/>
            <person name="Munoz J.F."/>
            <person name="Carranza S."/>
            <person name="Cuomo C.A."/>
            <person name="Martel A."/>
        </authorList>
    </citation>
    <scope>NUCLEOTIDE SEQUENCE [LARGE SCALE GENOMIC DNA]</scope>
    <source>
        <strain evidence="6 7">AMFP18/2</strain>
    </source>
</reference>
<dbReference type="Proteomes" id="UP001648503">
    <property type="component" value="Unassembled WGS sequence"/>
</dbReference>
<dbReference type="Pfam" id="PF05495">
    <property type="entry name" value="zf-CHY"/>
    <property type="match status" value="1"/>
</dbReference>
<evidence type="ECO:0000256" key="4">
    <source>
        <dbReference type="PROSITE-ProRule" id="PRU00601"/>
    </source>
</evidence>
<evidence type="ECO:0000256" key="3">
    <source>
        <dbReference type="ARBA" id="ARBA00022833"/>
    </source>
</evidence>
<dbReference type="PROSITE" id="PS51266">
    <property type="entry name" value="ZF_CHY"/>
    <property type="match status" value="1"/>
</dbReference>
<dbReference type="SUPFAM" id="SSF161219">
    <property type="entry name" value="CHY zinc finger-like"/>
    <property type="match status" value="1"/>
</dbReference>
<evidence type="ECO:0000313" key="6">
    <source>
        <dbReference type="EMBL" id="KAH6600384.1"/>
    </source>
</evidence>
<evidence type="ECO:0000256" key="2">
    <source>
        <dbReference type="ARBA" id="ARBA00022771"/>
    </source>
</evidence>
<evidence type="ECO:0000256" key="1">
    <source>
        <dbReference type="ARBA" id="ARBA00022723"/>
    </source>
</evidence>
<dbReference type="InterPro" id="IPR037274">
    <property type="entry name" value="Znf_CHY_sf"/>
</dbReference>
<name>A0ABQ8FLK3_9FUNG</name>
<evidence type="ECO:0000259" key="5">
    <source>
        <dbReference type="PROSITE" id="PS51266"/>
    </source>
</evidence>
<dbReference type="PANTHER" id="PTHR28082:SF2">
    <property type="entry name" value="CHY-TYPE DOMAIN-CONTAINING PROTEIN"/>
    <property type="match status" value="1"/>
</dbReference>
<dbReference type="EMBL" id="JAFCIX010000040">
    <property type="protein sequence ID" value="KAH6600384.1"/>
    <property type="molecule type" value="Genomic_DNA"/>
</dbReference>
<keyword evidence="7" id="KW-1185">Reference proteome</keyword>
<comment type="caution">
    <text evidence="6">The sequence shown here is derived from an EMBL/GenBank/DDBJ whole genome shotgun (WGS) entry which is preliminary data.</text>
</comment>
<keyword evidence="2 4" id="KW-0863">Zinc-finger</keyword>
<dbReference type="InterPro" id="IPR008913">
    <property type="entry name" value="Znf_CHY"/>
</dbReference>